<reference evidence="1" key="1">
    <citation type="submission" date="2022-05" db="EMBL/GenBank/DDBJ databases">
        <title>The Musa troglodytarum L. genome provides insights into the mechanism of non-climacteric behaviour and enrichment of carotenoids.</title>
        <authorList>
            <person name="Wang J."/>
        </authorList>
    </citation>
    <scope>NUCLEOTIDE SEQUENCE</scope>
    <source>
        <tissue evidence="1">Leaf</tissue>
    </source>
</reference>
<dbReference type="Proteomes" id="UP001055439">
    <property type="component" value="Chromosome 4"/>
</dbReference>
<protein>
    <submittedName>
        <fullName evidence="1">Uncharacterized protein</fullName>
    </submittedName>
</protein>
<organism evidence="1 2">
    <name type="scientific">Musa troglodytarum</name>
    <name type="common">fe'i banana</name>
    <dbReference type="NCBI Taxonomy" id="320322"/>
    <lineage>
        <taxon>Eukaryota</taxon>
        <taxon>Viridiplantae</taxon>
        <taxon>Streptophyta</taxon>
        <taxon>Embryophyta</taxon>
        <taxon>Tracheophyta</taxon>
        <taxon>Spermatophyta</taxon>
        <taxon>Magnoliopsida</taxon>
        <taxon>Liliopsida</taxon>
        <taxon>Zingiberales</taxon>
        <taxon>Musaceae</taxon>
        <taxon>Musa</taxon>
    </lineage>
</organism>
<name>A0A9E7JZT9_9LILI</name>
<sequence>MKKKARGIYGESSSDSGIWWKRELPPGHVATASAEVNVRFFRGSISDLDTCVEAAALRTYCEDWQCQQ</sequence>
<keyword evidence="2" id="KW-1185">Reference proteome</keyword>
<evidence type="ECO:0000313" key="2">
    <source>
        <dbReference type="Proteomes" id="UP001055439"/>
    </source>
</evidence>
<dbReference type="EMBL" id="CP097506">
    <property type="protein sequence ID" value="URD98311.1"/>
    <property type="molecule type" value="Genomic_DNA"/>
</dbReference>
<proteinExistence type="predicted"/>
<dbReference type="AlphaFoldDB" id="A0A9E7JZT9"/>
<gene>
    <name evidence="1" type="ORF">MUK42_29666</name>
</gene>
<accession>A0A9E7JZT9</accession>
<evidence type="ECO:0000313" key="1">
    <source>
        <dbReference type="EMBL" id="URD98311.1"/>
    </source>
</evidence>